<keyword evidence="7" id="KW-0206">Cytoskeleton</keyword>
<name>A0A812C9L6_ACAPH</name>
<keyword evidence="8 10" id="KW-0966">Cell projection</keyword>
<feature type="coiled-coil region" evidence="11">
    <location>
        <begin position="389"/>
        <end position="423"/>
    </location>
</feature>
<dbReference type="GO" id="GO:0005634">
    <property type="term" value="C:nucleus"/>
    <property type="evidence" value="ECO:0007669"/>
    <property type="project" value="TreeGrafter"/>
</dbReference>
<keyword evidence="3" id="KW-0963">Cytoplasm</keyword>
<evidence type="ECO:0000256" key="9">
    <source>
        <dbReference type="ARBA" id="ARBA00045224"/>
    </source>
</evidence>
<dbReference type="PANTHER" id="PTHR19960:SF25">
    <property type="entry name" value="TEKTIN-1"/>
    <property type="match status" value="1"/>
</dbReference>
<dbReference type="GO" id="GO:0015630">
    <property type="term" value="C:microtubule cytoskeleton"/>
    <property type="evidence" value="ECO:0007669"/>
    <property type="project" value="UniProtKB-UniRule"/>
</dbReference>
<evidence type="ECO:0000256" key="7">
    <source>
        <dbReference type="ARBA" id="ARBA00023212"/>
    </source>
</evidence>
<keyword evidence="13" id="KW-1185">Reference proteome</keyword>
<comment type="similarity">
    <text evidence="2 10">Belongs to the tektin family.</text>
</comment>
<comment type="function">
    <text evidence="9">Microtubule inner protein (MIP) part of the dynein-decorated doublet microtubules (DMTs) in cilia and flagellar axoneme. Forms filamentous polymers in the walls of ciliary and flagellar microtubules.</text>
</comment>
<keyword evidence="4 10" id="KW-0282">Flagellum</keyword>
<gene>
    <name evidence="12" type="ORF">SPHA_32834</name>
</gene>
<evidence type="ECO:0000256" key="3">
    <source>
        <dbReference type="ARBA" id="ARBA00022490"/>
    </source>
</evidence>
<dbReference type="EMBL" id="CAHIKZ030001369">
    <property type="protein sequence ID" value="CAE1261462.1"/>
    <property type="molecule type" value="Genomic_DNA"/>
</dbReference>
<comment type="subcellular location">
    <subcellularLocation>
        <location evidence="10">Cytoplasm</location>
        <location evidence="10">Cytoskeleton</location>
        <location evidence="10">Cilium axoneme</location>
    </subcellularLocation>
    <subcellularLocation>
        <location evidence="1">Cytoplasm</location>
        <location evidence="1">Cytoskeleton</location>
        <location evidence="1">Flagellum axoneme</location>
    </subcellularLocation>
</comment>
<dbReference type="OrthoDB" id="10054259at2759"/>
<evidence type="ECO:0000256" key="4">
    <source>
        <dbReference type="ARBA" id="ARBA00022846"/>
    </source>
</evidence>
<accession>A0A812C9L6</accession>
<evidence type="ECO:0000256" key="11">
    <source>
        <dbReference type="SAM" id="Coils"/>
    </source>
</evidence>
<sequence length="443" mass="52350">MELQPSYKTGVEQKEGEKGQYCQQHDHAKDPCWCCFRLSSNMAKLVEPPPRFTHAEWTCSNLSKSVNANAEREDAERIITECLRLEDETEKRTKKTQKDVNRKFDQRLKDLDFWKKELDTKLDDLHKEIDYLEAFKIRVNKALEAFRDYLEIAKQCLVNRERRYGIDLVHDNVQRELLKEIEIINGVQSLLARTEEQTKEQLRCNRKVKYKLEKDLEDKCAGIDIDKYCQKLKDHYSNLHFNDEAAKIDPKSVSLNEWQEFSNEIIRNAEREREISVNLRSMIDGILQQISSDMKKQCNVVNLAFEQRIADTKDTKQKLEDNLNKILEQIREMEENIAKIEISINEKECPLKLSQTRLDERAQRPNMELCRDPVQYRLIEEVGELKRSIKELQNCLHQSKASLKSLIQNQRELEDDIEVKSNTLFIDEVECMGLRKSIYIQTF</sequence>
<keyword evidence="5 11" id="KW-0175">Coiled coil</keyword>
<evidence type="ECO:0000256" key="5">
    <source>
        <dbReference type="ARBA" id="ARBA00023054"/>
    </source>
</evidence>
<keyword evidence="6 10" id="KW-0969">Cilium</keyword>
<comment type="caution">
    <text evidence="12">The sequence shown here is derived from an EMBL/GenBank/DDBJ whole genome shotgun (WGS) entry which is preliminary data.</text>
</comment>
<proteinExistence type="inferred from homology"/>
<evidence type="ECO:0000256" key="1">
    <source>
        <dbReference type="ARBA" id="ARBA00004611"/>
    </source>
</evidence>
<feature type="coiled-coil region" evidence="11">
    <location>
        <begin position="302"/>
        <end position="343"/>
    </location>
</feature>
<evidence type="ECO:0000256" key="8">
    <source>
        <dbReference type="ARBA" id="ARBA00023273"/>
    </source>
</evidence>
<dbReference type="Pfam" id="PF03148">
    <property type="entry name" value="Tektin"/>
    <property type="match status" value="1"/>
</dbReference>
<evidence type="ECO:0000256" key="10">
    <source>
        <dbReference type="RuleBase" id="RU367040"/>
    </source>
</evidence>
<evidence type="ECO:0000313" key="12">
    <source>
        <dbReference type="EMBL" id="CAE1261462.1"/>
    </source>
</evidence>
<dbReference type="GO" id="GO:0005930">
    <property type="term" value="C:axoneme"/>
    <property type="evidence" value="ECO:0007669"/>
    <property type="project" value="UniProtKB-SubCell"/>
</dbReference>
<dbReference type="InterPro" id="IPR000435">
    <property type="entry name" value="Tektins"/>
</dbReference>
<evidence type="ECO:0000256" key="6">
    <source>
        <dbReference type="ARBA" id="ARBA00023069"/>
    </source>
</evidence>
<dbReference type="PANTHER" id="PTHR19960">
    <property type="entry name" value="TEKTIN"/>
    <property type="match status" value="1"/>
</dbReference>
<dbReference type="Proteomes" id="UP000597762">
    <property type="component" value="Unassembled WGS sequence"/>
</dbReference>
<dbReference type="GO" id="GO:0060294">
    <property type="term" value="P:cilium movement involved in cell motility"/>
    <property type="evidence" value="ECO:0007669"/>
    <property type="project" value="UniProtKB-UniRule"/>
</dbReference>
<dbReference type="InterPro" id="IPR048256">
    <property type="entry name" value="Tektin-like"/>
</dbReference>
<dbReference type="GO" id="GO:0060271">
    <property type="term" value="P:cilium assembly"/>
    <property type="evidence" value="ECO:0007669"/>
    <property type="project" value="UniProtKB-UniRule"/>
</dbReference>
<dbReference type="AlphaFoldDB" id="A0A812C9L6"/>
<protein>
    <recommendedName>
        <fullName evidence="10">Tektin</fullName>
    </recommendedName>
</protein>
<evidence type="ECO:0000256" key="2">
    <source>
        <dbReference type="ARBA" id="ARBA00007209"/>
    </source>
</evidence>
<evidence type="ECO:0000313" key="13">
    <source>
        <dbReference type="Proteomes" id="UP000597762"/>
    </source>
</evidence>
<reference evidence="12" key="1">
    <citation type="submission" date="2021-01" db="EMBL/GenBank/DDBJ databases">
        <authorList>
            <person name="Li R."/>
            <person name="Bekaert M."/>
        </authorList>
    </citation>
    <scope>NUCLEOTIDE SEQUENCE</scope>
    <source>
        <strain evidence="12">Farmed</strain>
    </source>
</reference>
<dbReference type="PRINTS" id="PR00511">
    <property type="entry name" value="TEKTIN"/>
</dbReference>
<organism evidence="12 13">
    <name type="scientific">Acanthosepion pharaonis</name>
    <name type="common">Pharaoh cuttlefish</name>
    <name type="synonym">Sepia pharaonis</name>
    <dbReference type="NCBI Taxonomy" id="158019"/>
    <lineage>
        <taxon>Eukaryota</taxon>
        <taxon>Metazoa</taxon>
        <taxon>Spiralia</taxon>
        <taxon>Lophotrochozoa</taxon>
        <taxon>Mollusca</taxon>
        <taxon>Cephalopoda</taxon>
        <taxon>Coleoidea</taxon>
        <taxon>Decapodiformes</taxon>
        <taxon>Sepiida</taxon>
        <taxon>Sepiina</taxon>
        <taxon>Sepiidae</taxon>
        <taxon>Acanthosepion</taxon>
    </lineage>
</organism>